<organism evidence="1 2">
    <name type="scientific">Streptomyces acidicola</name>
    <dbReference type="NCBI Taxonomy" id="2596892"/>
    <lineage>
        <taxon>Bacteria</taxon>
        <taxon>Bacillati</taxon>
        <taxon>Actinomycetota</taxon>
        <taxon>Actinomycetes</taxon>
        <taxon>Kitasatosporales</taxon>
        <taxon>Streptomycetaceae</taxon>
        <taxon>Streptomyces</taxon>
    </lineage>
</organism>
<sequence>MCSVTGKRVGDRCGDQVVRAVRHRIDTRTGKRSRETVYVITDLTSGPVSPERIAKNLRAHWVIENPLHLFRDTAAREDVSKVRAGHVPESMAPA</sequence>
<evidence type="ECO:0000313" key="2">
    <source>
        <dbReference type="Proteomes" id="UP000373149"/>
    </source>
</evidence>
<reference evidence="1 2" key="1">
    <citation type="submission" date="2019-09" db="EMBL/GenBank/DDBJ databases">
        <authorList>
            <person name="Duangmal K."/>
            <person name="Teo W.F.A."/>
            <person name="Lipun K."/>
        </authorList>
    </citation>
    <scope>NUCLEOTIDE SEQUENCE [LARGE SCALE GENOMIC DNA]</scope>
    <source>
        <strain evidence="1 2">K1PN6</strain>
    </source>
</reference>
<accession>A0A5N8WJV4</accession>
<dbReference type="Proteomes" id="UP000373149">
    <property type="component" value="Unassembled WGS sequence"/>
</dbReference>
<proteinExistence type="predicted"/>
<gene>
    <name evidence="1" type="ORF">FPZ41_03650</name>
</gene>
<evidence type="ECO:0008006" key="3">
    <source>
        <dbReference type="Google" id="ProtNLM"/>
    </source>
</evidence>
<name>A0A5N8WJV4_9ACTN</name>
<comment type="caution">
    <text evidence="1">The sequence shown here is derived from an EMBL/GenBank/DDBJ whole genome shotgun (WGS) entry which is preliminary data.</text>
</comment>
<dbReference type="EMBL" id="VMNX01000005">
    <property type="protein sequence ID" value="MPY47733.1"/>
    <property type="molecule type" value="Genomic_DNA"/>
</dbReference>
<evidence type="ECO:0000313" key="1">
    <source>
        <dbReference type="EMBL" id="MPY47733.1"/>
    </source>
</evidence>
<dbReference type="AlphaFoldDB" id="A0A5N8WJV4"/>
<protein>
    <recommendedName>
        <fullName evidence="3">Transposase IS4-like domain-containing protein</fullName>
    </recommendedName>
</protein>
<dbReference type="RefSeq" id="WP_152859015.1">
    <property type="nucleotide sequence ID" value="NZ_VMNX01000005.1"/>
</dbReference>
<keyword evidence="2" id="KW-1185">Reference proteome</keyword>